<dbReference type="PATRIC" id="fig|1806891.3.peg.913"/>
<accession>A0A1A9HXC6</accession>
<reference evidence="8 9" key="1">
    <citation type="submission" date="2016-03" db="EMBL/GenBank/DDBJ databases">
        <title>Culture-independent genomics supports pathogen discovery for uncultivable bacteria within the genus Chlamydia.</title>
        <authorList>
            <person name="Taylor-Brown A."/>
            <person name="Bachmann N.L."/>
            <person name="Borel N."/>
            <person name="Polkinghorne A."/>
        </authorList>
    </citation>
    <scope>NUCLEOTIDE SEQUENCE [LARGE SCALE GENOMIC DNA]</scope>
    <source>
        <strain evidence="8 9">2742-308</strain>
    </source>
</reference>
<keyword evidence="4" id="KW-0479">Metal-binding</keyword>
<dbReference type="PANTHER" id="PTHR42953">
    <property type="entry name" value="HIGH-AFFINITY ZINC UPTAKE SYSTEM PROTEIN ZNUA-RELATED"/>
    <property type="match status" value="1"/>
</dbReference>
<protein>
    <submittedName>
        <fullName evidence="8">Manganese ABC transporter, periplasmic-binding protein SitA</fullName>
    </submittedName>
</protein>
<keyword evidence="3 7" id="KW-0813">Transport</keyword>
<dbReference type="KEGG" id="csaz:Cs308_0921"/>
<evidence type="ECO:0000313" key="8">
    <source>
        <dbReference type="EMBL" id="ANH79091.1"/>
    </source>
</evidence>
<dbReference type="GO" id="GO:0046872">
    <property type="term" value="F:metal ion binding"/>
    <property type="evidence" value="ECO:0007669"/>
    <property type="project" value="UniProtKB-KW"/>
</dbReference>
<evidence type="ECO:0000256" key="5">
    <source>
        <dbReference type="ARBA" id="ARBA00022729"/>
    </source>
</evidence>
<dbReference type="PRINTS" id="PR00691">
    <property type="entry name" value="ADHESINB"/>
</dbReference>
<keyword evidence="9" id="KW-1185">Reference proteome</keyword>
<dbReference type="InterPro" id="IPR006128">
    <property type="entry name" value="Lipoprotein_PsaA-like"/>
</dbReference>
<evidence type="ECO:0000313" key="9">
    <source>
        <dbReference type="Proteomes" id="UP000078162"/>
    </source>
</evidence>
<evidence type="ECO:0000256" key="2">
    <source>
        <dbReference type="ARBA" id="ARBA00011028"/>
    </source>
</evidence>
<proteinExistence type="inferred from homology"/>
<dbReference type="AlphaFoldDB" id="A0A1A9HXC6"/>
<gene>
    <name evidence="8" type="ORF">Cs308_0921</name>
</gene>
<dbReference type="GO" id="GO:0030001">
    <property type="term" value="P:metal ion transport"/>
    <property type="evidence" value="ECO:0007669"/>
    <property type="project" value="InterPro"/>
</dbReference>
<keyword evidence="5" id="KW-0732">Signal</keyword>
<sequence length="303" mass="34664">MFGCISSPRLESNSRPCVLSMNRMIHDCVQRIVGDKFGTLVLIEGALDPHAYEMVKGDEDKIMSSSLIFCNGLGLEHTLSLRKHLDGNPKAIDLGGRLVQRNVFAPLQEDGIHDPHIWLDLSIWIEVVAEICQVLISYFPEWQNEFQENTNQLIKEMQGLDLWAEKCLHTIPSEHRYLVSGHNAFSYFTRRYLASPEEIVTGEWKSRCISPEGLSPEAQISIRDIMVVVDYIRSHEVHVVFPEDTLNQDALKKIVSCLQKDYTLHLAKQPLYSDNVEENYFHTFKHNVRVITEELGGTVIETE</sequence>
<evidence type="ECO:0000256" key="1">
    <source>
        <dbReference type="ARBA" id="ARBA00004418"/>
    </source>
</evidence>
<dbReference type="Gene3D" id="3.40.50.1980">
    <property type="entry name" value="Nitrogenase molybdenum iron protein domain"/>
    <property type="match status" value="2"/>
</dbReference>
<dbReference type="PANTHER" id="PTHR42953:SF1">
    <property type="entry name" value="METAL-BINDING PROTEIN HI_0362-RELATED"/>
    <property type="match status" value="1"/>
</dbReference>
<dbReference type="GO" id="GO:0042597">
    <property type="term" value="C:periplasmic space"/>
    <property type="evidence" value="ECO:0007669"/>
    <property type="project" value="UniProtKB-SubCell"/>
</dbReference>
<keyword evidence="6" id="KW-0574">Periplasm</keyword>
<comment type="similarity">
    <text evidence="2 7">Belongs to the bacterial solute-binding protein 9 family.</text>
</comment>
<evidence type="ECO:0000256" key="3">
    <source>
        <dbReference type="ARBA" id="ARBA00022448"/>
    </source>
</evidence>
<dbReference type="GO" id="GO:0007155">
    <property type="term" value="P:cell adhesion"/>
    <property type="evidence" value="ECO:0007669"/>
    <property type="project" value="InterPro"/>
</dbReference>
<dbReference type="InterPro" id="IPR006127">
    <property type="entry name" value="ZnuA-like"/>
</dbReference>
<organism evidence="8 9">
    <name type="scientific">Candidatus Chlamydia sanziniae</name>
    <dbReference type="NCBI Taxonomy" id="1806891"/>
    <lineage>
        <taxon>Bacteria</taxon>
        <taxon>Pseudomonadati</taxon>
        <taxon>Chlamydiota</taxon>
        <taxon>Chlamydiia</taxon>
        <taxon>Chlamydiales</taxon>
        <taxon>Chlamydiaceae</taxon>
        <taxon>Chlamydia/Chlamydophila group</taxon>
        <taxon>Chlamydia</taxon>
    </lineage>
</organism>
<dbReference type="SUPFAM" id="SSF53807">
    <property type="entry name" value="Helical backbone' metal receptor"/>
    <property type="match status" value="1"/>
</dbReference>
<evidence type="ECO:0000256" key="6">
    <source>
        <dbReference type="ARBA" id="ARBA00022764"/>
    </source>
</evidence>
<name>A0A1A9HXC6_9CHLA</name>
<dbReference type="InterPro" id="IPR050492">
    <property type="entry name" value="Bact_metal-bind_prot9"/>
</dbReference>
<dbReference type="STRING" id="1806891.Cs308_0921"/>
<evidence type="ECO:0000256" key="4">
    <source>
        <dbReference type="ARBA" id="ARBA00022723"/>
    </source>
</evidence>
<evidence type="ECO:0000256" key="7">
    <source>
        <dbReference type="RuleBase" id="RU003512"/>
    </source>
</evidence>
<dbReference type="Pfam" id="PF01297">
    <property type="entry name" value="ZnuA"/>
    <property type="match status" value="1"/>
</dbReference>
<dbReference type="InterPro" id="IPR006129">
    <property type="entry name" value="AdhesinB"/>
</dbReference>
<dbReference type="PRINTS" id="PR00690">
    <property type="entry name" value="ADHESNFAMILY"/>
</dbReference>
<dbReference type="EMBL" id="CP014639">
    <property type="protein sequence ID" value="ANH79091.1"/>
    <property type="molecule type" value="Genomic_DNA"/>
</dbReference>
<dbReference type="Proteomes" id="UP000078162">
    <property type="component" value="Chromosome"/>
</dbReference>
<comment type="subcellular location">
    <subcellularLocation>
        <location evidence="1">Periplasm</location>
    </subcellularLocation>
</comment>